<keyword evidence="3" id="KW-1185">Reference proteome</keyword>
<proteinExistence type="predicted"/>
<dbReference type="Proteomes" id="UP000694240">
    <property type="component" value="Chromosome 10"/>
</dbReference>
<dbReference type="Proteomes" id="UP000694240">
    <property type="component" value="Chromosome 9"/>
</dbReference>
<reference evidence="1 3" key="1">
    <citation type="submission" date="2020-12" db="EMBL/GenBank/DDBJ databases">
        <title>Concerted genomic and epigenomic changes stabilize Arabidopsis allopolyploids.</title>
        <authorList>
            <person name="Chen Z."/>
        </authorList>
    </citation>
    <scope>NUCLEOTIDE SEQUENCE [LARGE SCALE GENOMIC DNA]</scope>
    <source>
        <strain evidence="1">Allo738</strain>
        <tissue evidence="1">Leaf</tissue>
    </source>
</reference>
<evidence type="ECO:0000313" key="2">
    <source>
        <dbReference type="EMBL" id="KAG7568964.1"/>
    </source>
</evidence>
<evidence type="ECO:0000313" key="1">
    <source>
        <dbReference type="EMBL" id="KAG7559827.1"/>
    </source>
</evidence>
<gene>
    <name evidence="2" type="ORF">ISN45_Aa04g017300</name>
    <name evidence="1" type="ORF">ISN45_Aa05g014050</name>
</gene>
<evidence type="ECO:0000313" key="3">
    <source>
        <dbReference type="Proteomes" id="UP000694240"/>
    </source>
</evidence>
<dbReference type="EMBL" id="JAEFBK010000009">
    <property type="protein sequence ID" value="KAG7568964.1"/>
    <property type="molecule type" value="Genomic_DNA"/>
</dbReference>
<dbReference type="AlphaFoldDB" id="A0A8T1ZK42"/>
<comment type="caution">
    <text evidence="1">The sequence shown here is derived from an EMBL/GenBank/DDBJ whole genome shotgun (WGS) entry which is preliminary data.</text>
</comment>
<protein>
    <submittedName>
        <fullName evidence="1">Uncharacterized protein</fullName>
    </submittedName>
</protein>
<name>A0A8T1ZK42_9BRAS</name>
<dbReference type="EMBL" id="JAEFBK010000010">
    <property type="protein sequence ID" value="KAG7559827.1"/>
    <property type="molecule type" value="Genomic_DNA"/>
</dbReference>
<feature type="non-terminal residue" evidence="1">
    <location>
        <position position="1"/>
    </location>
</feature>
<sequence length="41" mass="4667">MLDSYFLPLTDREVQVASNIILLKAIFIVDKLETLMAKSLI</sequence>
<organism evidence="1 3">
    <name type="scientific">Arabidopsis thaliana x Arabidopsis arenosa</name>
    <dbReference type="NCBI Taxonomy" id="1240361"/>
    <lineage>
        <taxon>Eukaryota</taxon>
        <taxon>Viridiplantae</taxon>
        <taxon>Streptophyta</taxon>
        <taxon>Embryophyta</taxon>
        <taxon>Tracheophyta</taxon>
        <taxon>Spermatophyta</taxon>
        <taxon>Magnoliopsida</taxon>
        <taxon>eudicotyledons</taxon>
        <taxon>Gunneridae</taxon>
        <taxon>Pentapetalae</taxon>
        <taxon>rosids</taxon>
        <taxon>malvids</taxon>
        <taxon>Brassicales</taxon>
        <taxon>Brassicaceae</taxon>
        <taxon>Camelineae</taxon>
        <taxon>Arabidopsis</taxon>
    </lineage>
</organism>
<accession>A0A8T1ZK42</accession>